<comment type="caution">
    <text evidence="1">The sequence shown here is derived from an EMBL/GenBank/DDBJ whole genome shotgun (WGS) entry which is preliminary data.</text>
</comment>
<sequence length="145" mass="16722">MSTETLIVLNRKRGAIKAKLTRIKDFINNPEEKDEKYLESKLYTLKSLRIKLEKNRFALSNQIFFKILNKGKIKLADGKLILQDTIFGYVASGVMSHNYTNKSYCGLVSNANEFNNSIVNAFWEIENCPDFEISTVSREEKLCEE</sequence>
<gene>
    <name evidence="1" type="ORF">TNCV_3045861</name>
</gene>
<protein>
    <submittedName>
        <fullName evidence="1">Uncharacterized protein</fullName>
    </submittedName>
</protein>
<evidence type="ECO:0000313" key="2">
    <source>
        <dbReference type="Proteomes" id="UP000887159"/>
    </source>
</evidence>
<dbReference type="EMBL" id="BMAU01021182">
    <property type="protein sequence ID" value="GFX94954.1"/>
    <property type="molecule type" value="Genomic_DNA"/>
</dbReference>
<accession>A0A8X6RLU4</accession>
<reference evidence="1" key="1">
    <citation type="submission" date="2020-08" db="EMBL/GenBank/DDBJ databases">
        <title>Multicomponent nature underlies the extraordinary mechanical properties of spider dragline silk.</title>
        <authorList>
            <person name="Kono N."/>
            <person name="Nakamura H."/>
            <person name="Mori M."/>
            <person name="Yoshida Y."/>
            <person name="Ohtoshi R."/>
            <person name="Malay A.D."/>
            <person name="Moran D.A.P."/>
            <person name="Tomita M."/>
            <person name="Numata K."/>
            <person name="Arakawa K."/>
        </authorList>
    </citation>
    <scope>NUCLEOTIDE SEQUENCE</scope>
</reference>
<dbReference type="Proteomes" id="UP000887159">
    <property type="component" value="Unassembled WGS sequence"/>
</dbReference>
<proteinExistence type="predicted"/>
<keyword evidence="2" id="KW-1185">Reference proteome</keyword>
<evidence type="ECO:0000313" key="1">
    <source>
        <dbReference type="EMBL" id="GFX94954.1"/>
    </source>
</evidence>
<dbReference type="AlphaFoldDB" id="A0A8X6RLU4"/>
<organism evidence="1 2">
    <name type="scientific">Trichonephila clavipes</name>
    <name type="common">Golden silk orbweaver</name>
    <name type="synonym">Nephila clavipes</name>
    <dbReference type="NCBI Taxonomy" id="2585209"/>
    <lineage>
        <taxon>Eukaryota</taxon>
        <taxon>Metazoa</taxon>
        <taxon>Ecdysozoa</taxon>
        <taxon>Arthropoda</taxon>
        <taxon>Chelicerata</taxon>
        <taxon>Arachnida</taxon>
        <taxon>Araneae</taxon>
        <taxon>Araneomorphae</taxon>
        <taxon>Entelegynae</taxon>
        <taxon>Araneoidea</taxon>
        <taxon>Nephilidae</taxon>
        <taxon>Trichonephila</taxon>
    </lineage>
</organism>
<name>A0A8X6RLU4_TRICX</name>